<sequence length="148" mass="16313">MLVDARAPRAEIERSVDRESRDELEIFGNTRSREVVPMSAGEETEHAVQTTESAAETLAPLIQPAPAESDSIETSRSHGWTSQMDDPPTGSRNLGGSCPRCNVQIESRLKTRYDDELTARLVLVGYCHNCAYYAEGAMGTVSMNEQHL</sequence>
<feature type="compositionally biased region" description="Basic and acidic residues" evidence="1">
    <location>
        <begin position="1"/>
        <end position="24"/>
    </location>
</feature>
<evidence type="ECO:0000256" key="1">
    <source>
        <dbReference type="SAM" id="MobiDB-lite"/>
    </source>
</evidence>
<evidence type="ECO:0000313" key="3">
    <source>
        <dbReference type="Proteomes" id="UP000766904"/>
    </source>
</evidence>
<organism evidence="2 3">
    <name type="scientific">Natronococcus pandeyae</name>
    <dbReference type="NCBI Taxonomy" id="2055836"/>
    <lineage>
        <taxon>Archaea</taxon>
        <taxon>Methanobacteriati</taxon>
        <taxon>Methanobacteriota</taxon>
        <taxon>Stenosarchaea group</taxon>
        <taxon>Halobacteria</taxon>
        <taxon>Halobacteriales</taxon>
        <taxon>Natrialbaceae</taxon>
        <taxon>Natronococcus</taxon>
    </lineage>
</organism>
<protein>
    <submittedName>
        <fullName evidence="2">Uncharacterized protein</fullName>
    </submittedName>
</protein>
<name>A0A8J8Q456_9EURY</name>
<evidence type="ECO:0000313" key="2">
    <source>
        <dbReference type="EMBL" id="TYL38867.1"/>
    </source>
</evidence>
<gene>
    <name evidence="2" type="ORF">CV102_10180</name>
</gene>
<accession>A0A8J8Q456</accession>
<dbReference type="Proteomes" id="UP000766904">
    <property type="component" value="Unassembled WGS sequence"/>
</dbReference>
<feature type="compositionally biased region" description="Polar residues" evidence="1">
    <location>
        <begin position="72"/>
        <end position="94"/>
    </location>
</feature>
<reference evidence="2" key="1">
    <citation type="submission" date="2017-11" db="EMBL/GenBank/DDBJ databases">
        <authorList>
            <person name="Kajale S.C."/>
            <person name="Sharma A."/>
        </authorList>
    </citation>
    <scope>NUCLEOTIDE SEQUENCE</scope>
    <source>
        <strain evidence="2">LS1_42</strain>
    </source>
</reference>
<dbReference type="AlphaFoldDB" id="A0A8J8Q456"/>
<proteinExistence type="predicted"/>
<keyword evidence="3" id="KW-1185">Reference proteome</keyword>
<feature type="region of interest" description="Disordered" evidence="1">
    <location>
        <begin position="1"/>
        <end position="98"/>
    </location>
</feature>
<dbReference type="EMBL" id="PHNJ01000004">
    <property type="protein sequence ID" value="TYL38867.1"/>
    <property type="molecule type" value="Genomic_DNA"/>
</dbReference>
<comment type="caution">
    <text evidence="2">The sequence shown here is derived from an EMBL/GenBank/DDBJ whole genome shotgun (WGS) entry which is preliminary data.</text>
</comment>